<evidence type="ECO:0000313" key="3">
    <source>
        <dbReference type="Proteomes" id="UP000017836"/>
    </source>
</evidence>
<accession>W1NES5</accession>
<feature type="domain" description="Aminotransferase-like plant mobile" evidence="1">
    <location>
        <begin position="33"/>
        <end position="110"/>
    </location>
</feature>
<dbReference type="InterPro" id="IPR019557">
    <property type="entry name" value="AminoTfrase-like_pln_mobile"/>
</dbReference>
<dbReference type="Gramene" id="ERM93913">
    <property type="protein sequence ID" value="ERM93913"/>
    <property type="gene ID" value="AMTR_s00137p00056870"/>
</dbReference>
<dbReference type="PANTHER" id="PTHR46033:SF1">
    <property type="entry name" value="PROTEIN MAIN-LIKE 2"/>
    <property type="match status" value="1"/>
</dbReference>
<dbReference type="EMBL" id="KI397541">
    <property type="protein sequence ID" value="ERM93913.1"/>
    <property type="molecule type" value="Genomic_DNA"/>
</dbReference>
<dbReference type="Proteomes" id="UP000017836">
    <property type="component" value="Unassembled WGS sequence"/>
</dbReference>
<name>W1NES5_AMBTC</name>
<dbReference type="InterPro" id="IPR044824">
    <property type="entry name" value="MAIN-like"/>
</dbReference>
<evidence type="ECO:0000259" key="1">
    <source>
        <dbReference type="Pfam" id="PF10536"/>
    </source>
</evidence>
<evidence type="ECO:0000313" key="2">
    <source>
        <dbReference type="EMBL" id="ERM93913.1"/>
    </source>
</evidence>
<sequence length="172" mass="19684">MTPTLFDVYEILGLAVDGKPVTCHPISDLREFIEQFGCTRAYLIFFINVTIFADVSVSTVPTRYLQFFEDIEEAARYAWGATTLAFLYHSLEKACTFKRRYFCGSTTLMQGIPRNPLSIGKRSSRQGGQRDWQNVNTDKIQHWLTRHDLMMPDIEEDTANGCPQRSTRLGTT</sequence>
<organism evidence="2 3">
    <name type="scientific">Amborella trichopoda</name>
    <dbReference type="NCBI Taxonomy" id="13333"/>
    <lineage>
        <taxon>Eukaryota</taxon>
        <taxon>Viridiplantae</taxon>
        <taxon>Streptophyta</taxon>
        <taxon>Embryophyta</taxon>
        <taxon>Tracheophyta</taxon>
        <taxon>Spermatophyta</taxon>
        <taxon>Magnoliopsida</taxon>
        <taxon>Amborellales</taxon>
        <taxon>Amborellaceae</taxon>
        <taxon>Amborella</taxon>
    </lineage>
</organism>
<proteinExistence type="predicted"/>
<dbReference type="GO" id="GO:0010073">
    <property type="term" value="P:meristem maintenance"/>
    <property type="evidence" value="ECO:0007669"/>
    <property type="project" value="InterPro"/>
</dbReference>
<dbReference type="Pfam" id="PF10536">
    <property type="entry name" value="PMD"/>
    <property type="match status" value="1"/>
</dbReference>
<protein>
    <recommendedName>
        <fullName evidence="1">Aminotransferase-like plant mobile domain-containing protein</fullName>
    </recommendedName>
</protein>
<reference evidence="3" key="1">
    <citation type="journal article" date="2013" name="Science">
        <title>The Amborella genome and the evolution of flowering plants.</title>
        <authorList>
            <consortium name="Amborella Genome Project"/>
        </authorList>
    </citation>
    <scope>NUCLEOTIDE SEQUENCE [LARGE SCALE GENOMIC DNA]</scope>
</reference>
<dbReference type="PANTHER" id="PTHR46033">
    <property type="entry name" value="PROTEIN MAIN-LIKE 2"/>
    <property type="match status" value="1"/>
</dbReference>
<keyword evidence="3" id="KW-1185">Reference proteome</keyword>
<dbReference type="HOGENOM" id="CLU_132863_0_0_1"/>
<gene>
    <name evidence="2" type="ORF">AMTR_s00137p00056870</name>
</gene>
<dbReference type="OMA" id="HYARAWI"/>
<dbReference type="AlphaFoldDB" id="W1NES5"/>